<accession>A0A0A9A2U8</accession>
<evidence type="ECO:0000313" key="1">
    <source>
        <dbReference type="EMBL" id="JAD45964.1"/>
    </source>
</evidence>
<sequence length="34" mass="3852">MATLLLLYLARSSQQQAMHFHACNVLDAKTRCCI</sequence>
<dbReference type="AlphaFoldDB" id="A0A0A9A2U8"/>
<name>A0A0A9A2U8_ARUDO</name>
<dbReference type="EMBL" id="GBRH01251931">
    <property type="protein sequence ID" value="JAD45964.1"/>
    <property type="molecule type" value="Transcribed_RNA"/>
</dbReference>
<reference evidence="1" key="1">
    <citation type="submission" date="2014-09" db="EMBL/GenBank/DDBJ databases">
        <authorList>
            <person name="Magalhaes I.L.F."/>
            <person name="Oliveira U."/>
            <person name="Santos F.R."/>
            <person name="Vidigal T.H.D.A."/>
            <person name="Brescovit A.D."/>
            <person name="Santos A.J."/>
        </authorList>
    </citation>
    <scope>NUCLEOTIDE SEQUENCE</scope>
    <source>
        <tissue evidence="1">Shoot tissue taken approximately 20 cm above the soil surface</tissue>
    </source>
</reference>
<protein>
    <submittedName>
        <fullName evidence="1">Uncharacterized protein</fullName>
    </submittedName>
</protein>
<organism evidence="1">
    <name type="scientific">Arundo donax</name>
    <name type="common">Giant reed</name>
    <name type="synonym">Donax arundinaceus</name>
    <dbReference type="NCBI Taxonomy" id="35708"/>
    <lineage>
        <taxon>Eukaryota</taxon>
        <taxon>Viridiplantae</taxon>
        <taxon>Streptophyta</taxon>
        <taxon>Embryophyta</taxon>
        <taxon>Tracheophyta</taxon>
        <taxon>Spermatophyta</taxon>
        <taxon>Magnoliopsida</taxon>
        <taxon>Liliopsida</taxon>
        <taxon>Poales</taxon>
        <taxon>Poaceae</taxon>
        <taxon>PACMAD clade</taxon>
        <taxon>Arundinoideae</taxon>
        <taxon>Arundineae</taxon>
        <taxon>Arundo</taxon>
    </lineage>
</organism>
<reference evidence="1" key="2">
    <citation type="journal article" date="2015" name="Data Brief">
        <title>Shoot transcriptome of the giant reed, Arundo donax.</title>
        <authorList>
            <person name="Barrero R.A."/>
            <person name="Guerrero F.D."/>
            <person name="Moolhuijzen P."/>
            <person name="Goolsby J.A."/>
            <person name="Tidwell J."/>
            <person name="Bellgard S.E."/>
            <person name="Bellgard M.I."/>
        </authorList>
    </citation>
    <scope>NUCLEOTIDE SEQUENCE</scope>
    <source>
        <tissue evidence="1">Shoot tissue taken approximately 20 cm above the soil surface</tissue>
    </source>
</reference>
<proteinExistence type="predicted"/>